<gene>
    <name evidence="1" type="ORF">JYU14_04875</name>
</gene>
<accession>A0ABS3ARQ0</accession>
<name>A0ABS3ARQ0_9BACT</name>
<dbReference type="EMBL" id="JAFITR010000131">
    <property type="protein sequence ID" value="MBN4067398.1"/>
    <property type="molecule type" value="Genomic_DNA"/>
</dbReference>
<dbReference type="PIRSF" id="PIRSF004555">
    <property type="entry name" value="UCP004555"/>
    <property type="match status" value="1"/>
</dbReference>
<dbReference type="InterPro" id="IPR036894">
    <property type="entry name" value="YbaB-like_sf"/>
</dbReference>
<evidence type="ECO:0000313" key="2">
    <source>
        <dbReference type="Proteomes" id="UP000722121"/>
    </source>
</evidence>
<dbReference type="SUPFAM" id="SSF82607">
    <property type="entry name" value="YbaB-like"/>
    <property type="match status" value="1"/>
</dbReference>
<dbReference type="Proteomes" id="UP000722121">
    <property type="component" value="Unassembled WGS sequence"/>
</dbReference>
<proteinExistence type="predicted"/>
<comment type="caution">
    <text evidence="1">The sequence shown here is derived from an EMBL/GenBank/DDBJ whole genome shotgun (WGS) entry which is preliminary data.</text>
</comment>
<organism evidence="1 2">
    <name type="scientific">Simkania negevensis</name>
    <dbReference type="NCBI Taxonomy" id="83561"/>
    <lineage>
        <taxon>Bacteria</taxon>
        <taxon>Pseudomonadati</taxon>
        <taxon>Chlamydiota</taxon>
        <taxon>Chlamydiia</taxon>
        <taxon>Parachlamydiales</taxon>
        <taxon>Simkaniaceae</taxon>
        <taxon>Simkania</taxon>
    </lineage>
</organism>
<dbReference type="InterPro" id="IPR004401">
    <property type="entry name" value="YbaB/EbfC"/>
</dbReference>
<reference evidence="1 2" key="1">
    <citation type="submission" date="2021-02" db="EMBL/GenBank/DDBJ databases">
        <title>Activity-based single-cell genomes from oceanic crustal fluid captures similar information to metagenomic and metatranscriptomic surveys with orders of magnitude less sampling.</title>
        <authorList>
            <person name="D'Angelo T.S."/>
            <person name="Orcutt B.N."/>
        </authorList>
    </citation>
    <scope>NUCLEOTIDE SEQUENCE [LARGE SCALE GENOMIC DNA]</scope>
    <source>
        <strain evidence="1">AH-315-G07</strain>
    </source>
</reference>
<sequence length="109" mass="12325">MMEMGDLLKEMGEIVNKTNVIQQKMTDTMDQFNKQTFSAQSTNKKVKVKLDHDLIPIAIEIDDSLLTPKSKEALTKSLLEALRKGVEQGRKNFEEKMSGIVEEMQTPAP</sequence>
<keyword evidence="2" id="KW-1185">Reference proteome</keyword>
<evidence type="ECO:0000313" key="1">
    <source>
        <dbReference type="EMBL" id="MBN4067398.1"/>
    </source>
</evidence>
<dbReference type="Pfam" id="PF02575">
    <property type="entry name" value="YbaB_DNA_bd"/>
    <property type="match status" value="1"/>
</dbReference>
<dbReference type="Gene3D" id="3.30.1310.10">
    <property type="entry name" value="Nucleoid-associated protein YbaB-like domain"/>
    <property type="match status" value="1"/>
</dbReference>
<protein>
    <submittedName>
        <fullName evidence="1">YbaB/EbfC family nucleoid-associated protein</fullName>
    </submittedName>
</protein>